<dbReference type="Pfam" id="PF13439">
    <property type="entry name" value="Glyco_transf_4"/>
    <property type="match status" value="1"/>
</dbReference>
<feature type="domain" description="Glycosyltransferase subfamily 4-like N-terminal" evidence="4">
    <location>
        <begin position="12"/>
        <end position="197"/>
    </location>
</feature>
<accession>A0A1H3G751</accession>
<protein>
    <submittedName>
        <fullName evidence="5">Glycosyltransferase involved in cell wall bisynthesis</fullName>
    </submittedName>
</protein>
<dbReference type="CDD" id="cd03811">
    <property type="entry name" value="GT4_GT28_WabH-like"/>
    <property type="match status" value="1"/>
</dbReference>
<keyword evidence="2 5" id="KW-0808">Transferase</keyword>
<dbReference type="InterPro" id="IPR028098">
    <property type="entry name" value="Glyco_trans_4-like_N"/>
</dbReference>
<dbReference type="Gene3D" id="3.40.50.2000">
    <property type="entry name" value="Glycogen Phosphorylase B"/>
    <property type="match status" value="2"/>
</dbReference>
<dbReference type="SUPFAM" id="SSF53756">
    <property type="entry name" value="UDP-Glycosyltransferase/glycogen phosphorylase"/>
    <property type="match status" value="1"/>
</dbReference>
<dbReference type="GO" id="GO:1901135">
    <property type="term" value="P:carbohydrate derivative metabolic process"/>
    <property type="evidence" value="ECO:0007669"/>
    <property type="project" value="UniProtKB-ARBA"/>
</dbReference>
<evidence type="ECO:0000256" key="2">
    <source>
        <dbReference type="ARBA" id="ARBA00022679"/>
    </source>
</evidence>
<dbReference type="AlphaFoldDB" id="A0A1H3G751"/>
<dbReference type="PANTHER" id="PTHR12526">
    <property type="entry name" value="GLYCOSYLTRANSFERASE"/>
    <property type="match status" value="1"/>
</dbReference>
<dbReference type="Proteomes" id="UP000198500">
    <property type="component" value="Unassembled WGS sequence"/>
</dbReference>
<feature type="domain" description="Glycosyl transferase family 1" evidence="3">
    <location>
        <begin position="210"/>
        <end position="356"/>
    </location>
</feature>
<reference evidence="5 6" key="1">
    <citation type="submission" date="2016-10" db="EMBL/GenBank/DDBJ databases">
        <authorList>
            <person name="de Groot N.N."/>
        </authorList>
    </citation>
    <scope>NUCLEOTIDE SEQUENCE [LARGE SCALE GENOMIC DNA]</scope>
    <source>
        <strain evidence="5 6">DSM 19219</strain>
    </source>
</reference>
<dbReference type="EMBL" id="FNNI01000009">
    <property type="protein sequence ID" value="SDX99163.1"/>
    <property type="molecule type" value="Genomic_DNA"/>
</dbReference>
<sequence>MRTLIVVRSLKMGGMERVAVNLADAFADSGHESHLLVFRRQQQGLAPTNKDVKTHVLPLRWWSRLTGIGLLLELLSRLILNPLIRRSHFVWTGWLGGWLFRIWLTGFERRYGRVDRIIFRGIGTFEMVWSYREDRARFVLENNLHLQDSQWRQTLFARCLYPGKHLVCVSHGVADTLREGMRRWGFTPASVSVIVNPCPVKAIREAMSETQPAIPDQPYLVNVARLVPQKDHDLLLRAYAKAAPDEPLVIVGDGPLRQTLEAQAASLGIAHDVVFVGHQANPYPWMHHARLFVLSSRVEGMGIVLTEALACGTPVVSVDCPGGIREVLKGELEQAIADHDVDSLASKIREALAGPEPDVNDDWLTDFLPETVVQRFLQSVNENSGQKVIS</sequence>
<dbReference type="InterPro" id="IPR001296">
    <property type="entry name" value="Glyco_trans_1"/>
</dbReference>
<organism evidence="5 6">
    <name type="scientific">Aidingimonas halophila</name>
    <dbReference type="NCBI Taxonomy" id="574349"/>
    <lineage>
        <taxon>Bacteria</taxon>
        <taxon>Pseudomonadati</taxon>
        <taxon>Pseudomonadota</taxon>
        <taxon>Gammaproteobacteria</taxon>
        <taxon>Oceanospirillales</taxon>
        <taxon>Halomonadaceae</taxon>
        <taxon>Aidingimonas</taxon>
    </lineage>
</organism>
<keyword evidence="6" id="KW-1185">Reference proteome</keyword>
<proteinExistence type="predicted"/>
<evidence type="ECO:0000313" key="6">
    <source>
        <dbReference type="Proteomes" id="UP000198500"/>
    </source>
</evidence>
<evidence type="ECO:0000259" key="4">
    <source>
        <dbReference type="Pfam" id="PF13439"/>
    </source>
</evidence>
<dbReference type="GO" id="GO:0016757">
    <property type="term" value="F:glycosyltransferase activity"/>
    <property type="evidence" value="ECO:0007669"/>
    <property type="project" value="UniProtKB-KW"/>
</dbReference>
<evidence type="ECO:0000259" key="3">
    <source>
        <dbReference type="Pfam" id="PF00534"/>
    </source>
</evidence>
<dbReference type="Pfam" id="PF00534">
    <property type="entry name" value="Glycos_transf_1"/>
    <property type="match status" value="1"/>
</dbReference>
<evidence type="ECO:0000313" key="5">
    <source>
        <dbReference type="EMBL" id="SDX99163.1"/>
    </source>
</evidence>
<gene>
    <name evidence="5" type="ORF">SAMN05443545_10932</name>
</gene>
<dbReference type="PANTHER" id="PTHR12526:SF510">
    <property type="entry name" value="D-INOSITOL 3-PHOSPHATE GLYCOSYLTRANSFERASE"/>
    <property type="match status" value="1"/>
</dbReference>
<evidence type="ECO:0000256" key="1">
    <source>
        <dbReference type="ARBA" id="ARBA00022676"/>
    </source>
</evidence>
<dbReference type="STRING" id="574349.SAMN05443545_10932"/>
<keyword evidence="1" id="KW-0328">Glycosyltransferase</keyword>
<name>A0A1H3G751_9GAMM</name>